<sequence>MKKNLLYLFIIIVSTSFAQQRKGQLYLTSDSKHDLFVSFGLNVPLYSTSFFQELKESNPDFKVLVEEYGIEFQKGITISENTLNTMEENAKQLHGNYDAVRKLRNIFKIKIENPTNSRLLEVGMALEKLDVVEYCCLTSLQPIKPPVDIAPTTANYEANQGYIQSNPGVNMQYAWNLGLNGQNIKLRDVEYGFNKNHEELADANASLASGMTISTSATEAYTEHGTGVFGILYADKGSYGISGLAYGAQELILFPEWQQSGYDRINAVSQCINNSTSGNVIVYEMQTTAFTSTDYVMAEYNQVIWDLTKAATDSGITIVAAAGNGSVNLDSSTFASYMARGDSGAIIVGAGTSTVNHDKLSFSTYGSRVDLQAWGENVQTIGKLGNFYTLIGNDFNQSYVTFNGTSSATPIVASCAAILQSYYFSLRNAYLSPQQLKNIMQETGIAQGTGVSGNIGPIPNMQAAIQRVFNESLGVKGEEKFQFHIYPNPIANQFTIMSSDLISTDAVIEIYTSLGQLVYTSNLPIDKIIDASQLSSGLYFVKVSEMGKSFIQKIIKN</sequence>
<keyword evidence="10" id="KW-1185">Reference proteome</keyword>
<dbReference type="EMBL" id="JBHMFB010000009">
    <property type="protein sequence ID" value="MFB9088631.1"/>
    <property type="molecule type" value="Genomic_DNA"/>
</dbReference>
<evidence type="ECO:0000256" key="1">
    <source>
        <dbReference type="ARBA" id="ARBA00011073"/>
    </source>
</evidence>
<evidence type="ECO:0000256" key="6">
    <source>
        <dbReference type="PROSITE-ProRule" id="PRU01240"/>
    </source>
</evidence>
<keyword evidence="5" id="KW-0720">Serine protease</keyword>
<dbReference type="SUPFAM" id="SSF52743">
    <property type="entry name" value="Subtilisin-like"/>
    <property type="match status" value="1"/>
</dbReference>
<evidence type="ECO:0000313" key="9">
    <source>
        <dbReference type="EMBL" id="MFB9088631.1"/>
    </source>
</evidence>
<keyword evidence="4" id="KW-0378">Hydrolase</keyword>
<evidence type="ECO:0000259" key="7">
    <source>
        <dbReference type="Pfam" id="PF00082"/>
    </source>
</evidence>
<evidence type="ECO:0000313" key="10">
    <source>
        <dbReference type="Proteomes" id="UP001589576"/>
    </source>
</evidence>
<dbReference type="Proteomes" id="UP001589576">
    <property type="component" value="Unassembled WGS sequence"/>
</dbReference>
<dbReference type="InterPro" id="IPR015500">
    <property type="entry name" value="Peptidase_S8_subtilisin-rel"/>
</dbReference>
<feature type="domain" description="Peptidase S8/S53" evidence="7">
    <location>
        <begin position="192"/>
        <end position="444"/>
    </location>
</feature>
<comment type="caution">
    <text evidence="6">Lacks conserved residue(s) required for the propagation of feature annotation.</text>
</comment>
<proteinExistence type="inferred from homology"/>
<dbReference type="InterPro" id="IPR026444">
    <property type="entry name" value="Secre_tail"/>
</dbReference>
<comment type="similarity">
    <text evidence="1 6">Belongs to the peptidase S8 family.</text>
</comment>
<dbReference type="Gene3D" id="3.40.50.200">
    <property type="entry name" value="Peptidase S8/S53 domain"/>
    <property type="match status" value="1"/>
</dbReference>
<evidence type="ECO:0000256" key="5">
    <source>
        <dbReference type="ARBA" id="ARBA00022825"/>
    </source>
</evidence>
<dbReference type="PANTHER" id="PTHR43806:SF11">
    <property type="entry name" value="CEREVISIN-RELATED"/>
    <property type="match status" value="1"/>
</dbReference>
<organism evidence="9 10">
    <name type="scientific">Flavobacterium paronense</name>
    <dbReference type="NCBI Taxonomy" id="1392775"/>
    <lineage>
        <taxon>Bacteria</taxon>
        <taxon>Pseudomonadati</taxon>
        <taxon>Bacteroidota</taxon>
        <taxon>Flavobacteriia</taxon>
        <taxon>Flavobacteriales</taxon>
        <taxon>Flavobacteriaceae</taxon>
        <taxon>Flavobacterium</taxon>
    </lineage>
</organism>
<accession>A0ABV5GD91</accession>
<evidence type="ECO:0000256" key="3">
    <source>
        <dbReference type="ARBA" id="ARBA00022729"/>
    </source>
</evidence>
<protein>
    <submittedName>
        <fullName evidence="9">S8 family serine peptidase</fullName>
    </submittedName>
</protein>
<evidence type="ECO:0000259" key="8">
    <source>
        <dbReference type="Pfam" id="PF18962"/>
    </source>
</evidence>
<keyword evidence="2" id="KW-0645">Protease</keyword>
<feature type="domain" description="Secretion system C-terminal sorting" evidence="8">
    <location>
        <begin position="485"/>
        <end position="555"/>
    </location>
</feature>
<dbReference type="PANTHER" id="PTHR43806">
    <property type="entry name" value="PEPTIDASE S8"/>
    <property type="match status" value="1"/>
</dbReference>
<dbReference type="Pfam" id="PF00082">
    <property type="entry name" value="Peptidase_S8"/>
    <property type="match status" value="1"/>
</dbReference>
<dbReference type="NCBIfam" id="TIGR04183">
    <property type="entry name" value="Por_Secre_tail"/>
    <property type="match status" value="1"/>
</dbReference>
<keyword evidence="3" id="KW-0732">Signal</keyword>
<dbReference type="PROSITE" id="PS51892">
    <property type="entry name" value="SUBTILASE"/>
    <property type="match status" value="1"/>
</dbReference>
<name>A0ABV5GD91_9FLAO</name>
<dbReference type="InterPro" id="IPR036852">
    <property type="entry name" value="Peptidase_S8/S53_dom_sf"/>
</dbReference>
<dbReference type="InterPro" id="IPR000209">
    <property type="entry name" value="Peptidase_S8/S53_dom"/>
</dbReference>
<dbReference type="RefSeq" id="WP_290285871.1">
    <property type="nucleotide sequence ID" value="NZ_JAUFQN010000019.1"/>
</dbReference>
<reference evidence="9 10" key="1">
    <citation type="submission" date="2024-09" db="EMBL/GenBank/DDBJ databases">
        <authorList>
            <person name="Sun Q."/>
            <person name="Mori K."/>
        </authorList>
    </citation>
    <scope>NUCLEOTIDE SEQUENCE [LARGE SCALE GENOMIC DNA]</scope>
    <source>
        <strain evidence="9 10">CECT 8460</strain>
    </source>
</reference>
<dbReference type="Pfam" id="PF18962">
    <property type="entry name" value="Por_Secre_tail"/>
    <property type="match status" value="1"/>
</dbReference>
<dbReference type="InterPro" id="IPR050131">
    <property type="entry name" value="Peptidase_S8_subtilisin-like"/>
</dbReference>
<gene>
    <name evidence="9" type="ORF">ACFFUU_03370</name>
</gene>
<evidence type="ECO:0000256" key="2">
    <source>
        <dbReference type="ARBA" id="ARBA00022670"/>
    </source>
</evidence>
<comment type="caution">
    <text evidence="9">The sequence shown here is derived from an EMBL/GenBank/DDBJ whole genome shotgun (WGS) entry which is preliminary data.</text>
</comment>
<evidence type="ECO:0000256" key="4">
    <source>
        <dbReference type="ARBA" id="ARBA00022801"/>
    </source>
</evidence>
<dbReference type="PRINTS" id="PR00723">
    <property type="entry name" value="SUBTILISIN"/>
</dbReference>